<dbReference type="Pfam" id="PF00067">
    <property type="entry name" value="p450"/>
    <property type="match status" value="1"/>
</dbReference>
<dbReference type="GO" id="GO:0004497">
    <property type="term" value="F:monooxygenase activity"/>
    <property type="evidence" value="ECO:0007669"/>
    <property type="project" value="InterPro"/>
</dbReference>
<dbReference type="HOGENOM" id="CLU_486443_0_0_5"/>
<dbReference type="RefSeq" id="WP_013896556.1">
    <property type="nucleotide sequence ID" value="NC_015675.1"/>
</dbReference>
<dbReference type="KEGG" id="mop:Mesop_5506"/>
<dbReference type="PRINTS" id="PR00359">
    <property type="entry name" value="BP450"/>
</dbReference>
<dbReference type="Gene3D" id="1.10.630.10">
    <property type="entry name" value="Cytochrome P450"/>
    <property type="match status" value="1"/>
</dbReference>
<dbReference type="STRING" id="536019.Mesop_5506"/>
<dbReference type="GO" id="GO:0005506">
    <property type="term" value="F:iron ion binding"/>
    <property type="evidence" value="ECO:0007669"/>
    <property type="project" value="InterPro"/>
</dbReference>
<dbReference type="SUPFAM" id="SSF48264">
    <property type="entry name" value="Cytochrome P450"/>
    <property type="match status" value="1"/>
</dbReference>
<dbReference type="PANTHER" id="PTHR46696">
    <property type="entry name" value="P450, PUTATIVE (EUROFUNG)-RELATED"/>
    <property type="match status" value="1"/>
</dbReference>
<organism evidence="4 5">
    <name type="scientific">Mesorhizobium opportunistum (strain LMG 24607 / HAMBI 3007 / WSM2075)</name>
    <dbReference type="NCBI Taxonomy" id="536019"/>
    <lineage>
        <taxon>Bacteria</taxon>
        <taxon>Pseudomonadati</taxon>
        <taxon>Pseudomonadota</taxon>
        <taxon>Alphaproteobacteria</taxon>
        <taxon>Hyphomicrobiales</taxon>
        <taxon>Phyllobacteriaceae</taxon>
        <taxon>Mesorhizobium</taxon>
    </lineage>
</organism>
<dbReference type="InterPro" id="IPR036396">
    <property type="entry name" value="Cyt_P450_sf"/>
</dbReference>
<dbReference type="GO" id="GO:0020037">
    <property type="term" value="F:heme binding"/>
    <property type="evidence" value="ECO:0007669"/>
    <property type="project" value="InterPro"/>
</dbReference>
<comment type="cofactor">
    <cofactor evidence="1">
        <name>heme</name>
        <dbReference type="ChEBI" id="CHEBI:30413"/>
    </cofactor>
</comment>
<dbReference type="InterPro" id="IPR001128">
    <property type="entry name" value="Cyt_P450"/>
</dbReference>
<dbReference type="EMBL" id="CP002279">
    <property type="protein sequence ID" value="AEH89919.1"/>
    <property type="molecule type" value="Genomic_DNA"/>
</dbReference>
<reference evidence="4 5" key="1">
    <citation type="submission" date="2010-10" db="EMBL/GenBank/DDBJ databases">
        <title>Complete sequence of Mesorhizobium opportunistum WSM2075.</title>
        <authorList>
            <consortium name="US DOE Joint Genome Institute"/>
            <person name="Lucas S."/>
            <person name="Copeland A."/>
            <person name="Lapidus A."/>
            <person name="Cheng J.-F."/>
            <person name="Bruce D."/>
            <person name="Goodwin L."/>
            <person name="Pitluck S."/>
            <person name="Chertkov O."/>
            <person name="Misra M."/>
            <person name="Detter J.C."/>
            <person name="Han C."/>
            <person name="Tapia R."/>
            <person name="Land M."/>
            <person name="Hauser L."/>
            <person name="Kyrpides N."/>
            <person name="Ovchinnikova G."/>
            <person name="Mavrommatis K.M."/>
            <person name="Tiwari R.P."/>
            <person name="Howieson J.G."/>
            <person name="O'Hara G.W."/>
            <person name="Nandasena K.G."/>
            <person name="Woyke T."/>
        </authorList>
    </citation>
    <scope>NUCLEOTIDE SEQUENCE [LARGE SCALE GENOMIC DNA]</scope>
    <source>
        <strain evidence="5">LMG 24607 / HAMBI 3007 / WSM2075</strain>
    </source>
</reference>
<dbReference type="InterPro" id="IPR002397">
    <property type="entry name" value="Cyt_P450_B"/>
</dbReference>
<accession>F7YAU3</accession>
<evidence type="ECO:0000256" key="3">
    <source>
        <dbReference type="SAM" id="MobiDB-lite"/>
    </source>
</evidence>
<dbReference type="eggNOG" id="COG2124">
    <property type="taxonomic scope" value="Bacteria"/>
</dbReference>
<comment type="similarity">
    <text evidence="2">Belongs to the cytochrome P450 family.</text>
</comment>
<dbReference type="AlphaFoldDB" id="F7YAU3"/>
<gene>
    <name evidence="4" type="ordered locus">Mesop_5506</name>
</gene>
<dbReference type="GO" id="GO:0016705">
    <property type="term" value="F:oxidoreductase activity, acting on paired donors, with incorporation or reduction of molecular oxygen"/>
    <property type="evidence" value="ECO:0007669"/>
    <property type="project" value="InterPro"/>
</dbReference>
<proteinExistence type="inferred from homology"/>
<evidence type="ECO:0000313" key="4">
    <source>
        <dbReference type="EMBL" id="AEH89919.1"/>
    </source>
</evidence>
<protein>
    <submittedName>
        <fullName evidence="4">Cytochrome P450</fullName>
    </submittedName>
</protein>
<evidence type="ECO:0000256" key="2">
    <source>
        <dbReference type="ARBA" id="ARBA00010617"/>
    </source>
</evidence>
<dbReference type="Proteomes" id="UP000001623">
    <property type="component" value="Chromosome"/>
</dbReference>
<feature type="region of interest" description="Disordered" evidence="3">
    <location>
        <begin position="1"/>
        <end position="26"/>
    </location>
</feature>
<sequence length="560" mass="62498">MFRTKYSDGVKNAREAQKPVAELPPFDPERLRSKGLLAGLLSRVLENPRGWLALLRRFWPTVVIGRIALVTKAADVRDILERQEFETPFGRDMAEMAGGVNFILGMQDGSDYRRMKSVILSAFPPVEVEARVRPIARLHSRALARTAMPGFNAIELLKIVPVRICRDYFGLAFDNDEEFADWSIALSSQLFFNPFEKAATRELASVAAYRMRDVINQSIETVLAGSKTDKPLARLVAIHEAGRLSLDDIRSIMMGMVSSFAPTNLLAGGNALDVVLNRTDARKAVQDAIDSGNDAALDKAILEAMRFKPIYLGPLRYVARDAVIASGTRREKTLRAGTIVIPSILSAMFDKDAVIDPERFDTSRPGRDYLLYGHGLHLCIGAEVARVQIAESFRALFAKAGLQRAAGSIGRLTRRGTYPERLCVEFDVADAWKTSLDLSQYDPSISSLCELIIRFLIARSSTHSDRISLSRLCGITGKRAPDVDLMTAITILTQSRQPVLSVAYYSIDKYGRFEKVNRKDINTESFIDDIDKQPLMFKDTFPIFYASDEFRKVNIGVKRT</sequence>
<name>F7YAU3_MESOW</name>
<dbReference type="PANTHER" id="PTHR46696:SF1">
    <property type="entry name" value="CYTOCHROME P450 YJIB-RELATED"/>
    <property type="match status" value="1"/>
</dbReference>
<evidence type="ECO:0000313" key="5">
    <source>
        <dbReference type="Proteomes" id="UP000001623"/>
    </source>
</evidence>
<feature type="compositionally biased region" description="Basic and acidic residues" evidence="3">
    <location>
        <begin position="1"/>
        <end position="17"/>
    </location>
</feature>
<evidence type="ECO:0000256" key="1">
    <source>
        <dbReference type="ARBA" id="ARBA00001971"/>
    </source>
</evidence>